<feature type="region of interest" description="Disordered" evidence="1">
    <location>
        <begin position="1"/>
        <end position="22"/>
    </location>
</feature>
<organism evidence="2 3">
    <name type="scientific">Rhynchophorus ferrugineus</name>
    <name type="common">Red palm weevil</name>
    <name type="synonym">Curculio ferrugineus</name>
    <dbReference type="NCBI Taxonomy" id="354439"/>
    <lineage>
        <taxon>Eukaryota</taxon>
        <taxon>Metazoa</taxon>
        <taxon>Ecdysozoa</taxon>
        <taxon>Arthropoda</taxon>
        <taxon>Hexapoda</taxon>
        <taxon>Insecta</taxon>
        <taxon>Pterygota</taxon>
        <taxon>Neoptera</taxon>
        <taxon>Endopterygota</taxon>
        <taxon>Coleoptera</taxon>
        <taxon>Polyphaga</taxon>
        <taxon>Cucujiformia</taxon>
        <taxon>Curculionidae</taxon>
        <taxon>Dryophthorinae</taxon>
        <taxon>Rhynchophorus</taxon>
    </lineage>
</organism>
<evidence type="ECO:0000256" key="1">
    <source>
        <dbReference type="SAM" id="MobiDB-lite"/>
    </source>
</evidence>
<accession>A0A834M393</accession>
<sequence length="94" mass="10239">MTAPGVEGTGGDDEREKKIENLPPTATFSIKVEMARPVPPLIRCALAVNLIQFRPCAPHTKSVKDICLKDVGMLRSLTNFIREATDAMLSSDVN</sequence>
<dbReference type="AlphaFoldDB" id="A0A834M393"/>
<reference evidence="2" key="1">
    <citation type="submission" date="2020-08" db="EMBL/GenBank/DDBJ databases">
        <title>Genome sequencing and assembly of the red palm weevil Rhynchophorus ferrugineus.</title>
        <authorList>
            <person name="Dias G.B."/>
            <person name="Bergman C.M."/>
            <person name="Manee M."/>
        </authorList>
    </citation>
    <scope>NUCLEOTIDE SEQUENCE</scope>
    <source>
        <strain evidence="2">AA-2017</strain>
        <tissue evidence="2">Whole larva</tissue>
    </source>
</reference>
<evidence type="ECO:0000313" key="2">
    <source>
        <dbReference type="EMBL" id="KAF7263519.1"/>
    </source>
</evidence>
<comment type="caution">
    <text evidence="2">The sequence shown here is derived from an EMBL/GenBank/DDBJ whole genome shotgun (WGS) entry which is preliminary data.</text>
</comment>
<gene>
    <name evidence="2" type="ORF">GWI33_002135</name>
</gene>
<protein>
    <submittedName>
        <fullName evidence="2">Uncharacterized protein</fullName>
    </submittedName>
</protein>
<proteinExistence type="predicted"/>
<dbReference type="EMBL" id="JAACXV010021096">
    <property type="protein sequence ID" value="KAF7263519.1"/>
    <property type="molecule type" value="Genomic_DNA"/>
</dbReference>
<keyword evidence="3" id="KW-1185">Reference proteome</keyword>
<dbReference type="Proteomes" id="UP000625711">
    <property type="component" value="Unassembled WGS sequence"/>
</dbReference>
<evidence type="ECO:0000313" key="3">
    <source>
        <dbReference type="Proteomes" id="UP000625711"/>
    </source>
</evidence>
<name>A0A834M393_RHYFE</name>